<dbReference type="PANTHER" id="PTHR30255:SF2">
    <property type="entry name" value="SINGLE-STRANDED-DNA-SPECIFIC EXONUCLEASE RECJ"/>
    <property type="match status" value="1"/>
</dbReference>
<sequence>MDRNEAGSIFTQFLDDLPNGKSTDIHILTDADADGLPAAALLVRSLHADGYTRVTAETRKKFENAWMPEVHARLKQRNPQALLLVDLGARPDELLPGIPTLLIDHHAPFGTPPGATLLTSYGTEPTATSGLLALWCAQAIAPDLANELQWLAGISLLSDLGDKAPFDDLAESKARFGATALKDLTALLNAPRRTAEGDATEALELLLRGASPKQILKSNDPALDALKTAKAEVSEALAVARKAPPRFSTKWTEELGADIIMVRIDTPCQVHPLVAQIWRPRFPKAVIFGVNVGFRPGFVHFAGRAPKGVNLVQFLRNHTPEGADGTFGGGHDQASGGALPVALWNPFVAMLGFGPELQVTESSQTALFA</sequence>
<dbReference type="PANTHER" id="PTHR30255">
    <property type="entry name" value="SINGLE-STRANDED-DNA-SPECIFIC EXONUCLEASE RECJ"/>
    <property type="match status" value="1"/>
</dbReference>
<dbReference type="EMBL" id="JBJYXY010000001">
    <property type="protein sequence ID" value="MFN2976650.1"/>
    <property type="molecule type" value="Genomic_DNA"/>
</dbReference>
<dbReference type="Gene3D" id="3.90.1640.30">
    <property type="match status" value="1"/>
</dbReference>
<evidence type="ECO:0000313" key="2">
    <source>
        <dbReference type="Proteomes" id="UP001634747"/>
    </source>
</evidence>
<gene>
    <name evidence="1" type="ORF">ACK2TP_12825</name>
</gene>
<evidence type="ECO:0008006" key="3">
    <source>
        <dbReference type="Google" id="ProtNLM"/>
    </source>
</evidence>
<protein>
    <recommendedName>
        <fullName evidence="3">Single-stranded-DNA-specific exonuclease</fullName>
    </recommendedName>
</protein>
<dbReference type="SUPFAM" id="SSF64182">
    <property type="entry name" value="DHH phosphoesterases"/>
    <property type="match status" value="1"/>
</dbReference>
<name>A0ABW9KPP1_9BACT</name>
<dbReference type="InterPro" id="IPR051673">
    <property type="entry name" value="SSDNA_exonuclease_RecJ"/>
</dbReference>
<comment type="caution">
    <text evidence="1">The sequence shown here is derived from an EMBL/GenBank/DDBJ whole genome shotgun (WGS) entry which is preliminary data.</text>
</comment>
<organism evidence="1 2">
    <name type="scientific">Terriglobus aquaticus</name>
    <dbReference type="NCBI Taxonomy" id="940139"/>
    <lineage>
        <taxon>Bacteria</taxon>
        <taxon>Pseudomonadati</taxon>
        <taxon>Acidobacteriota</taxon>
        <taxon>Terriglobia</taxon>
        <taxon>Terriglobales</taxon>
        <taxon>Acidobacteriaceae</taxon>
        <taxon>Terriglobus</taxon>
    </lineage>
</organism>
<keyword evidence="2" id="KW-1185">Reference proteome</keyword>
<reference evidence="1 2" key="1">
    <citation type="submission" date="2024-12" db="EMBL/GenBank/DDBJ databases">
        <authorList>
            <person name="Lee Y."/>
        </authorList>
    </citation>
    <scope>NUCLEOTIDE SEQUENCE [LARGE SCALE GENOMIC DNA]</scope>
    <source>
        <strain evidence="1 2">03SUJ4</strain>
    </source>
</reference>
<dbReference type="Proteomes" id="UP001634747">
    <property type="component" value="Unassembled WGS sequence"/>
</dbReference>
<proteinExistence type="predicted"/>
<accession>A0ABW9KPP1</accession>
<dbReference type="RefSeq" id="WP_263411883.1">
    <property type="nucleotide sequence ID" value="NZ_BAABBH010000001.1"/>
</dbReference>
<dbReference type="InterPro" id="IPR038763">
    <property type="entry name" value="DHH_sf"/>
</dbReference>
<evidence type="ECO:0000313" key="1">
    <source>
        <dbReference type="EMBL" id="MFN2976650.1"/>
    </source>
</evidence>